<accession>A0ABX4XK51</accession>
<comment type="caution">
    <text evidence="1">The sequence shown here is derived from an EMBL/GenBank/DDBJ whole genome shotgun (WGS) entry which is preliminary data.</text>
</comment>
<dbReference type="EMBL" id="MPDH01000027">
    <property type="protein sequence ID" value="PNP87492.1"/>
    <property type="molecule type" value="Genomic_DNA"/>
</dbReference>
<protein>
    <submittedName>
        <fullName evidence="1">Uncharacterized protein</fullName>
    </submittedName>
</protein>
<dbReference type="Proteomes" id="UP000236500">
    <property type="component" value="Unassembled WGS sequence"/>
</dbReference>
<organism evidence="1 2">
    <name type="scientific">Listeria newyorkensis</name>
    <dbReference type="NCBI Taxonomy" id="1497681"/>
    <lineage>
        <taxon>Bacteria</taxon>
        <taxon>Bacillati</taxon>
        <taxon>Bacillota</taxon>
        <taxon>Bacilli</taxon>
        <taxon>Bacillales</taxon>
        <taxon>Listeriaceae</taxon>
        <taxon>Listeria</taxon>
    </lineage>
</organism>
<proteinExistence type="predicted"/>
<evidence type="ECO:0000313" key="1">
    <source>
        <dbReference type="EMBL" id="PNP87492.1"/>
    </source>
</evidence>
<name>A0ABX4XK51_9LIST</name>
<sequence length="65" mass="7536">MCEGELKKVLRMKNGLHAHCVLMHIEVLNRQVMPHKNHNKAETARLASTECKERMLTLFALVLRL</sequence>
<keyword evidence="2" id="KW-1185">Reference proteome</keyword>
<evidence type="ECO:0000313" key="2">
    <source>
        <dbReference type="Proteomes" id="UP000236500"/>
    </source>
</evidence>
<reference evidence="1 2" key="1">
    <citation type="submission" date="2016-11" db="EMBL/GenBank/DDBJ databases">
        <title>Whole Genome Sequence of Listeria newyorkensis.</title>
        <authorList>
            <person name="Frink S."/>
            <person name="Morales C."/>
            <person name="Kiang D."/>
        </authorList>
    </citation>
    <scope>NUCLEOTIDE SEQUENCE [LARGE SCALE GENOMIC DNA]</scope>
    <source>
        <strain evidence="1 2">F1604011-044</strain>
    </source>
</reference>
<gene>
    <name evidence="1" type="ORF">BMT55_16000</name>
</gene>